<accession>A0A7U7I975</accession>
<evidence type="ECO:0000313" key="1">
    <source>
        <dbReference type="EMBL" id="CAD5107921.1"/>
    </source>
</evidence>
<reference evidence="1 2" key="1">
    <citation type="submission" date="2020-08" db="EMBL/GenBank/DDBJ databases">
        <authorList>
            <person name="Criscuolo A."/>
        </authorList>
    </citation>
    <scope>NUCLEOTIDE SEQUENCE [LARGE SCALE GENOMIC DNA]</scope>
    <source>
        <strain evidence="1">CIP111764</strain>
    </source>
</reference>
<dbReference type="Gene3D" id="6.10.280.50">
    <property type="match status" value="1"/>
</dbReference>
<dbReference type="Proteomes" id="UP000583387">
    <property type="component" value="Unassembled WGS sequence"/>
</dbReference>
<organism evidence="1 2">
    <name type="scientific">Zestomonas carbonaria</name>
    <dbReference type="NCBI Taxonomy" id="2762745"/>
    <lineage>
        <taxon>Bacteria</taxon>
        <taxon>Pseudomonadati</taxon>
        <taxon>Pseudomonadota</taxon>
        <taxon>Gammaproteobacteria</taxon>
        <taxon>Pseudomonadales</taxon>
        <taxon>Pseudomonadaceae</taxon>
        <taxon>Zestomonas</taxon>
    </lineage>
</organism>
<dbReference type="AlphaFoldDB" id="A0A7U7I975"/>
<comment type="caution">
    <text evidence="1">The sequence shown here is derived from an EMBL/GenBank/DDBJ whole genome shotgun (WGS) entry which is preliminary data.</text>
</comment>
<evidence type="ECO:0000313" key="2">
    <source>
        <dbReference type="Proteomes" id="UP000583387"/>
    </source>
</evidence>
<gene>
    <name evidence="1" type="ORF">PSEWESI4_02201</name>
</gene>
<proteinExistence type="predicted"/>
<sequence>MPLEHHPLHREFPQYQSQLRSLLQNDAHFSRLAEEYQAVDQQVYDAEDGRQPLDDLALQGLKLQRVALKDQIARLLQQAGG</sequence>
<keyword evidence="2" id="KW-1185">Reference proteome</keyword>
<protein>
    <recommendedName>
        <fullName evidence="3">GTP-binding protein</fullName>
    </recommendedName>
</protein>
<name>A0A7U7I975_9GAMM</name>
<dbReference type="InterPro" id="IPR007420">
    <property type="entry name" value="DUF465"/>
</dbReference>
<dbReference type="RefSeq" id="WP_187671259.1">
    <property type="nucleotide sequence ID" value="NZ_CAJFCI010000043.1"/>
</dbReference>
<dbReference type="InterPro" id="IPR038444">
    <property type="entry name" value="DUF465_sf"/>
</dbReference>
<evidence type="ECO:0008006" key="3">
    <source>
        <dbReference type="Google" id="ProtNLM"/>
    </source>
</evidence>
<dbReference type="EMBL" id="CAJFCI010000043">
    <property type="protein sequence ID" value="CAD5107921.1"/>
    <property type="molecule type" value="Genomic_DNA"/>
</dbReference>
<dbReference type="Pfam" id="PF04325">
    <property type="entry name" value="DUF465"/>
    <property type="match status" value="1"/>
</dbReference>